<evidence type="ECO:0000313" key="2">
    <source>
        <dbReference type="Proteomes" id="UP000053593"/>
    </source>
</evidence>
<dbReference type="AlphaFoldDB" id="A0A0D0C8L0"/>
<dbReference type="HOGENOM" id="CLU_2722486_0_0_1"/>
<evidence type="ECO:0000313" key="1">
    <source>
        <dbReference type="EMBL" id="KIK51098.1"/>
    </source>
</evidence>
<accession>A0A0D0C8L0</accession>
<protein>
    <submittedName>
        <fullName evidence="1">Uncharacterized protein</fullName>
    </submittedName>
</protein>
<name>A0A0D0C8L0_9AGAR</name>
<dbReference type="EMBL" id="KN834873">
    <property type="protein sequence ID" value="KIK51098.1"/>
    <property type="molecule type" value="Genomic_DNA"/>
</dbReference>
<keyword evidence="2" id="KW-1185">Reference proteome</keyword>
<organism evidence="1 2">
    <name type="scientific">Collybiopsis luxurians FD-317 M1</name>
    <dbReference type="NCBI Taxonomy" id="944289"/>
    <lineage>
        <taxon>Eukaryota</taxon>
        <taxon>Fungi</taxon>
        <taxon>Dikarya</taxon>
        <taxon>Basidiomycota</taxon>
        <taxon>Agaricomycotina</taxon>
        <taxon>Agaricomycetes</taxon>
        <taxon>Agaricomycetidae</taxon>
        <taxon>Agaricales</taxon>
        <taxon>Marasmiineae</taxon>
        <taxon>Omphalotaceae</taxon>
        <taxon>Collybiopsis</taxon>
        <taxon>Collybiopsis luxurians</taxon>
    </lineage>
</organism>
<sequence>MYVQRFALCPLVLSSPQAREVNELGIKLIIINGDTVPQLSAKDWKEIENHSTYRHFALSPEQVQEGSQVPRF</sequence>
<proteinExistence type="predicted"/>
<dbReference type="Proteomes" id="UP000053593">
    <property type="component" value="Unassembled WGS sequence"/>
</dbReference>
<reference evidence="1 2" key="1">
    <citation type="submission" date="2014-04" db="EMBL/GenBank/DDBJ databases">
        <title>Evolutionary Origins and Diversification of the Mycorrhizal Mutualists.</title>
        <authorList>
            <consortium name="DOE Joint Genome Institute"/>
            <consortium name="Mycorrhizal Genomics Consortium"/>
            <person name="Kohler A."/>
            <person name="Kuo A."/>
            <person name="Nagy L.G."/>
            <person name="Floudas D."/>
            <person name="Copeland A."/>
            <person name="Barry K.W."/>
            <person name="Cichocki N."/>
            <person name="Veneault-Fourrey C."/>
            <person name="LaButti K."/>
            <person name="Lindquist E.A."/>
            <person name="Lipzen A."/>
            <person name="Lundell T."/>
            <person name="Morin E."/>
            <person name="Murat C."/>
            <person name="Riley R."/>
            <person name="Ohm R."/>
            <person name="Sun H."/>
            <person name="Tunlid A."/>
            <person name="Henrissat B."/>
            <person name="Grigoriev I.V."/>
            <person name="Hibbett D.S."/>
            <person name="Martin F."/>
        </authorList>
    </citation>
    <scope>NUCLEOTIDE SEQUENCE [LARGE SCALE GENOMIC DNA]</scope>
    <source>
        <strain evidence="1 2">FD-317 M1</strain>
    </source>
</reference>
<gene>
    <name evidence="1" type="ORF">GYMLUDRAFT_252383</name>
</gene>